<evidence type="ECO:0000313" key="7">
    <source>
        <dbReference type="EMBL" id="RAP76585.1"/>
    </source>
</evidence>
<sequence>MKALIFGGGKIARGFIGHLLHLSGATIVFVDVNAALIEAMRRRGKYRVHIMGAAHKSIDISGFRGYELSDVQAIAGEWAEADMAFTAVGGKNLSALGQVLAAAFCKRCDLAPWVRPFNIVTCENWKEPACLLAEAIRSRLPSEYEGLFDRWVGVTEAVVMRSAVEPTEDMLADDPLCVNVQDFWDLPVDRDRWKGGLPAIEGVRFIEQFAGFLERKFYTYNAANGTVSYLGYLRKHRYICEAASDPEIMEVLDCVYEETSRALALKHNVQLQEQLRFADSSKKKLQDSNIIDYVERNARDPIRKLGPHDRLVGSARLVQASGAAPEGLAVAIAAALFYDEPTDSGAIELKALRESAGIDAILRDVCSIAEDDPLALLIKNKVEWLRTKRWIQ</sequence>
<dbReference type="InterPro" id="IPR013328">
    <property type="entry name" value="6PGD_dom2"/>
</dbReference>
<gene>
    <name evidence="7" type="ORF">DL346_14560</name>
</gene>
<protein>
    <submittedName>
        <fullName evidence="7">Mannitol-1-phosphate 5-dehydrogenase</fullName>
    </submittedName>
</protein>
<evidence type="ECO:0000313" key="8">
    <source>
        <dbReference type="Proteomes" id="UP000249260"/>
    </source>
</evidence>
<dbReference type="Gene3D" id="3.40.50.720">
    <property type="entry name" value="NAD(P)-binding Rossmann-like Domain"/>
    <property type="match status" value="1"/>
</dbReference>
<dbReference type="GO" id="GO:0008926">
    <property type="term" value="F:mannitol-1-phosphate 5-dehydrogenase activity"/>
    <property type="evidence" value="ECO:0007669"/>
    <property type="project" value="UniProtKB-EC"/>
</dbReference>
<dbReference type="RefSeq" id="WP_112882803.1">
    <property type="nucleotide sequence ID" value="NZ_QLUW01000002.1"/>
</dbReference>
<comment type="catalytic activity">
    <reaction evidence="3">
        <text>D-mannitol 1-phosphate + NAD(+) = beta-D-fructose 6-phosphate + NADH + H(+)</text>
        <dbReference type="Rhea" id="RHEA:19661"/>
        <dbReference type="ChEBI" id="CHEBI:15378"/>
        <dbReference type="ChEBI" id="CHEBI:57540"/>
        <dbReference type="ChEBI" id="CHEBI:57634"/>
        <dbReference type="ChEBI" id="CHEBI:57945"/>
        <dbReference type="ChEBI" id="CHEBI:61381"/>
        <dbReference type="EC" id="1.1.1.17"/>
    </reaction>
</comment>
<evidence type="ECO:0000256" key="2">
    <source>
        <dbReference type="ARBA" id="ARBA00023027"/>
    </source>
</evidence>
<dbReference type="Pfam" id="PF08125">
    <property type="entry name" value="Mannitol_dh_C"/>
    <property type="match status" value="1"/>
</dbReference>
<reference evidence="7 8" key="1">
    <citation type="submission" date="2018-06" db="EMBL/GenBank/DDBJ databases">
        <title>Paenibacillus montanisoli sp. nov., isolated from mountain area soil.</title>
        <authorList>
            <person name="Wu M."/>
        </authorList>
    </citation>
    <scope>NUCLEOTIDE SEQUENCE [LARGE SCALE GENOMIC DNA]</scope>
    <source>
        <strain evidence="7 8">RA17</strain>
    </source>
</reference>
<evidence type="ECO:0000256" key="3">
    <source>
        <dbReference type="ARBA" id="ARBA00048615"/>
    </source>
</evidence>
<feature type="domain" description="Mannitol dehydrogenase C-terminal" evidence="6">
    <location>
        <begin position="211"/>
        <end position="349"/>
    </location>
</feature>
<organism evidence="7 8">
    <name type="scientific">Paenibacillus montanisoli</name>
    <dbReference type="NCBI Taxonomy" id="2081970"/>
    <lineage>
        <taxon>Bacteria</taxon>
        <taxon>Bacillati</taxon>
        <taxon>Bacillota</taxon>
        <taxon>Bacilli</taxon>
        <taxon>Bacillales</taxon>
        <taxon>Paenibacillaceae</taxon>
        <taxon>Paenibacillus</taxon>
    </lineage>
</organism>
<proteinExistence type="predicted"/>
<feature type="transmembrane region" description="Helical" evidence="4">
    <location>
        <begin position="15"/>
        <end position="37"/>
    </location>
</feature>
<evidence type="ECO:0000256" key="1">
    <source>
        <dbReference type="ARBA" id="ARBA00023002"/>
    </source>
</evidence>
<name>A0A328U6K7_9BACL</name>
<keyword evidence="4" id="KW-0812">Transmembrane</keyword>
<keyword evidence="1" id="KW-0560">Oxidoreductase</keyword>
<dbReference type="InterPro" id="IPR008927">
    <property type="entry name" value="6-PGluconate_DH-like_C_sf"/>
</dbReference>
<evidence type="ECO:0000259" key="6">
    <source>
        <dbReference type="Pfam" id="PF08125"/>
    </source>
</evidence>
<dbReference type="AlphaFoldDB" id="A0A328U6K7"/>
<keyword evidence="8" id="KW-1185">Reference proteome</keyword>
<dbReference type="Gene3D" id="1.10.1040.10">
    <property type="entry name" value="N-(1-d-carboxylethyl)-l-norvaline Dehydrogenase, domain 2"/>
    <property type="match status" value="1"/>
</dbReference>
<dbReference type="EMBL" id="QLUW01000002">
    <property type="protein sequence ID" value="RAP76585.1"/>
    <property type="molecule type" value="Genomic_DNA"/>
</dbReference>
<dbReference type="GO" id="GO:0005829">
    <property type="term" value="C:cytosol"/>
    <property type="evidence" value="ECO:0007669"/>
    <property type="project" value="TreeGrafter"/>
</dbReference>
<dbReference type="Pfam" id="PF01232">
    <property type="entry name" value="Mannitol_dh"/>
    <property type="match status" value="1"/>
</dbReference>
<keyword evidence="4" id="KW-1133">Transmembrane helix</keyword>
<keyword evidence="4" id="KW-0472">Membrane</keyword>
<dbReference type="PANTHER" id="PTHR30524">
    <property type="entry name" value="MANNITOL-1-PHOSPHATE 5-DEHYDROGENASE"/>
    <property type="match status" value="1"/>
</dbReference>
<feature type="domain" description="Mannitol dehydrogenase N-terminal" evidence="5">
    <location>
        <begin position="1"/>
        <end position="202"/>
    </location>
</feature>
<dbReference type="Proteomes" id="UP000249260">
    <property type="component" value="Unassembled WGS sequence"/>
</dbReference>
<comment type="caution">
    <text evidence="7">The sequence shown here is derived from an EMBL/GenBank/DDBJ whole genome shotgun (WGS) entry which is preliminary data.</text>
</comment>
<dbReference type="GO" id="GO:0019592">
    <property type="term" value="P:mannitol catabolic process"/>
    <property type="evidence" value="ECO:0007669"/>
    <property type="project" value="TreeGrafter"/>
</dbReference>
<dbReference type="InterPro" id="IPR013131">
    <property type="entry name" value="Mannitol_DH_N"/>
</dbReference>
<dbReference type="InterPro" id="IPR036291">
    <property type="entry name" value="NAD(P)-bd_dom_sf"/>
</dbReference>
<evidence type="ECO:0000256" key="4">
    <source>
        <dbReference type="SAM" id="Phobius"/>
    </source>
</evidence>
<dbReference type="SUPFAM" id="SSF51735">
    <property type="entry name" value="NAD(P)-binding Rossmann-fold domains"/>
    <property type="match status" value="1"/>
</dbReference>
<dbReference type="PANTHER" id="PTHR30524:SF0">
    <property type="entry name" value="ALTRONATE OXIDOREDUCTASE-RELATED"/>
    <property type="match status" value="1"/>
</dbReference>
<accession>A0A328U6K7</accession>
<dbReference type="OrthoDB" id="271711at2"/>
<evidence type="ECO:0000259" key="5">
    <source>
        <dbReference type="Pfam" id="PF01232"/>
    </source>
</evidence>
<dbReference type="InterPro" id="IPR013118">
    <property type="entry name" value="Mannitol_DH_C"/>
</dbReference>
<dbReference type="SUPFAM" id="SSF48179">
    <property type="entry name" value="6-phosphogluconate dehydrogenase C-terminal domain-like"/>
    <property type="match status" value="1"/>
</dbReference>
<keyword evidence="2" id="KW-0520">NAD</keyword>